<protein>
    <recommendedName>
        <fullName evidence="1">Heterokaryon incompatibility domain-containing protein</fullName>
    </recommendedName>
</protein>
<dbReference type="PANTHER" id="PTHR24148">
    <property type="entry name" value="ANKYRIN REPEAT DOMAIN-CONTAINING PROTEIN 39 HOMOLOG-RELATED"/>
    <property type="match status" value="1"/>
</dbReference>
<dbReference type="InterPro" id="IPR010730">
    <property type="entry name" value="HET"/>
</dbReference>
<sequence>MEQLVTDIQSDTMVVDPGTLYTPLDSANHEIRVLDIQPGLPGTPISCSVRHTRLLQPDTIPYTSLSYVWGRAEITTPIALNGVCFPVTLNLASTLDHVRSQIEIVTFWADALCINQKDMAEKSAQVSMMGSIYRSGLGTRVWLGEERDGSDLAMDIIAQMDGEDLSSEKNQLDEGGLRAIAALQARDWWSRVWVIQEALLSKAPVIQCGNKSLPIDAFIRLDDIRRGWHRSTCQYSDIPGSLIPGNPFASVLTDFPEEVERINSGNQSTLQSWIISTDDFHATDPRDKIYALLSLSPPAQTTNIVPDYSASVADVYAAVTARCIIRYQDLTMLHFDADNKSDVHQLPSWVRDYSSSAPLSERQSYVGLPPSQYAASGRDCWGRRKIFIDNIFSNGFQRSGRTLAQVKIWDEKIEKLRESAYDSIEVRNVAFWRTLMANRILRNWAHLPEDMKENVYFETWMGRLPFPDSEAEKLPSGTDPDEVKRLYVKPFTDACITRSHGRSFIITSKGYIGLAPLKAQVGDIVTVLEGGSVPFVLRGLDEGGYKFIGESYVHGIMEGEALLRKKTSDVQVFVLN</sequence>
<reference evidence="2" key="1">
    <citation type="submission" date="2021-02" db="EMBL/GenBank/DDBJ databases">
        <title>Genome sequence Cadophora malorum strain M34.</title>
        <authorList>
            <person name="Stefanovic E."/>
            <person name="Vu D."/>
            <person name="Scully C."/>
            <person name="Dijksterhuis J."/>
            <person name="Roader J."/>
            <person name="Houbraken J."/>
        </authorList>
    </citation>
    <scope>NUCLEOTIDE SEQUENCE</scope>
    <source>
        <strain evidence="2">M34</strain>
    </source>
</reference>
<dbReference type="InterPro" id="IPR052895">
    <property type="entry name" value="HetReg/Transcr_Mod"/>
</dbReference>
<keyword evidence="3" id="KW-1185">Reference proteome</keyword>
<dbReference type="PANTHER" id="PTHR24148:SF82">
    <property type="entry name" value="HETEROKARYON INCOMPATIBILITY DOMAIN-CONTAINING PROTEIN"/>
    <property type="match status" value="1"/>
</dbReference>
<evidence type="ECO:0000259" key="1">
    <source>
        <dbReference type="Pfam" id="PF06985"/>
    </source>
</evidence>
<proteinExistence type="predicted"/>
<dbReference type="OrthoDB" id="3557394at2759"/>
<organism evidence="2 3">
    <name type="scientific">Cadophora malorum</name>
    <dbReference type="NCBI Taxonomy" id="108018"/>
    <lineage>
        <taxon>Eukaryota</taxon>
        <taxon>Fungi</taxon>
        <taxon>Dikarya</taxon>
        <taxon>Ascomycota</taxon>
        <taxon>Pezizomycotina</taxon>
        <taxon>Leotiomycetes</taxon>
        <taxon>Helotiales</taxon>
        <taxon>Ploettnerulaceae</taxon>
        <taxon>Cadophora</taxon>
    </lineage>
</organism>
<dbReference type="AlphaFoldDB" id="A0A8H7T664"/>
<gene>
    <name evidence="2" type="ORF">IFR04_013876</name>
</gene>
<comment type="caution">
    <text evidence="2">The sequence shown here is derived from an EMBL/GenBank/DDBJ whole genome shotgun (WGS) entry which is preliminary data.</text>
</comment>
<dbReference type="Pfam" id="PF26639">
    <property type="entry name" value="Het-6_barrel"/>
    <property type="match status" value="1"/>
</dbReference>
<accession>A0A8H7T664</accession>
<name>A0A8H7T664_9HELO</name>
<dbReference type="Proteomes" id="UP000664132">
    <property type="component" value="Unassembled WGS sequence"/>
</dbReference>
<dbReference type="EMBL" id="JAFJYH010000340">
    <property type="protein sequence ID" value="KAG4412986.1"/>
    <property type="molecule type" value="Genomic_DNA"/>
</dbReference>
<evidence type="ECO:0000313" key="2">
    <source>
        <dbReference type="EMBL" id="KAG4412986.1"/>
    </source>
</evidence>
<evidence type="ECO:0000313" key="3">
    <source>
        <dbReference type="Proteomes" id="UP000664132"/>
    </source>
</evidence>
<dbReference type="Pfam" id="PF06985">
    <property type="entry name" value="HET"/>
    <property type="match status" value="1"/>
</dbReference>
<feature type="domain" description="Heterokaryon incompatibility" evidence="1">
    <location>
        <begin position="62"/>
        <end position="197"/>
    </location>
</feature>